<sequence>MSNTQSPETPGTGIACGTSQIVGCRFSLHPMSDSFVSLINEAFEKVDTSKTWRFTDDVSTLVRGREEHVFDVVKAMVLHATKTGVHVVLTATFSVGCPGDSDGDTFMAEDNIRLNEPNVKNLKQYVSSQFALYPMGDPDYMETIMDQVELAKNHGTLNKSVHYASGLHGDIHDVFNTLEDVFNNAKKSNSAHIVMTVNMSINSPSHKSEEN</sequence>
<evidence type="ECO:0000259" key="1">
    <source>
        <dbReference type="Pfam" id="PF07615"/>
    </source>
</evidence>
<feature type="domain" description="Thiamin/hydroxymethyl pyrimidine-binding YkoF putative" evidence="1">
    <location>
        <begin position="127"/>
        <end position="205"/>
    </location>
</feature>
<dbReference type="Proteomes" id="UP001556040">
    <property type="component" value="Unassembled WGS sequence"/>
</dbReference>
<dbReference type="RefSeq" id="WP_367778282.1">
    <property type="nucleotide sequence ID" value="NZ_JBFMIA010000002.1"/>
</dbReference>
<name>A0ABV3Q123_9BACL</name>
<organism evidence="2 3">
    <name type="scientific">Jeotgalibacillus marinus</name>
    <dbReference type="NCBI Taxonomy" id="86667"/>
    <lineage>
        <taxon>Bacteria</taxon>
        <taxon>Bacillati</taxon>
        <taxon>Bacillota</taxon>
        <taxon>Bacilli</taxon>
        <taxon>Bacillales</taxon>
        <taxon>Caryophanaceae</taxon>
        <taxon>Jeotgalibacillus</taxon>
    </lineage>
</organism>
<dbReference type="Pfam" id="PF07615">
    <property type="entry name" value="Ykof"/>
    <property type="match status" value="2"/>
</dbReference>
<evidence type="ECO:0000313" key="2">
    <source>
        <dbReference type="EMBL" id="MEW9500936.1"/>
    </source>
</evidence>
<dbReference type="InterPro" id="IPR029756">
    <property type="entry name" value="MTH1187/YkoF-like"/>
</dbReference>
<dbReference type="InterPro" id="IPR011522">
    <property type="entry name" value="Thiamin/HMP-bd_put_YkoF"/>
</dbReference>
<accession>A0ABV3Q123</accession>
<evidence type="ECO:0000313" key="3">
    <source>
        <dbReference type="Proteomes" id="UP001556040"/>
    </source>
</evidence>
<dbReference type="SUPFAM" id="SSF89957">
    <property type="entry name" value="MTH1187/YkoF-like"/>
    <property type="match status" value="1"/>
</dbReference>
<gene>
    <name evidence="2" type="ORF">AB1471_03855</name>
</gene>
<proteinExistence type="predicted"/>
<comment type="caution">
    <text evidence="2">The sequence shown here is derived from an EMBL/GenBank/DDBJ whole genome shotgun (WGS) entry which is preliminary data.</text>
</comment>
<feature type="domain" description="Thiamin/hydroxymethyl pyrimidine-binding YkoF putative" evidence="1">
    <location>
        <begin position="21"/>
        <end position="100"/>
    </location>
</feature>
<reference evidence="2 3" key="1">
    <citation type="journal article" date="1979" name="Int. J. Syst. Evol. Microbiol.">
        <title>Bacillus globisporus subsp. marinus subsp. nov.</title>
        <authorList>
            <person name="Liu H."/>
        </authorList>
    </citation>
    <scope>NUCLEOTIDE SEQUENCE [LARGE SCALE GENOMIC DNA]</scope>
    <source>
        <strain evidence="2 3">DSM 1297</strain>
    </source>
</reference>
<keyword evidence="3" id="KW-1185">Reference proteome</keyword>
<protein>
    <submittedName>
        <fullName evidence="2">YkoF family thiamine/hydroxymethylpyrimidine-binding protein</fullName>
    </submittedName>
</protein>
<dbReference type="Gene3D" id="3.30.70.930">
    <property type="match status" value="2"/>
</dbReference>
<dbReference type="EMBL" id="JBFMIA010000002">
    <property type="protein sequence ID" value="MEW9500936.1"/>
    <property type="molecule type" value="Genomic_DNA"/>
</dbReference>
<dbReference type="PIRSF" id="PIRSF021331">
    <property type="entry name" value="YkoF"/>
    <property type="match status" value="1"/>
</dbReference>
<dbReference type="InterPro" id="IPR015835">
    <property type="entry name" value="HMP/thiamine-bd"/>
</dbReference>